<evidence type="ECO:0000256" key="4">
    <source>
        <dbReference type="ARBA" id="ARBA00023235"/>
    </source>
</evidence>
<protein>
    <recommendedName>
        <fullName evidence="2">phosphoglycerate mutase (2,3-diphosphoglycerate-dependent)</fullName>
        <ecNumber evidence="2">5.4.2.11</ecNumber>
    </recommendedName>
</protein>
<name>A0A9D1CTC4_9FIRM</name>
<keyword evidence="4" id="KW-0413">Isomerase</keyword>
<comment type="caution">
    <text evidence="7">The sequence shown here is derived from an EMBL/GenBank/DDBJ whole genome shotgun (WGS) entry which is preliminary data.</text>
</comment>
<dbReference type="EC" id="5.4.2.11" evidence="2"/>
<dbReference type="SUPFAM" id="SSF53254">
    <property type="entry name" value="Phosphoglycerate mutase-like"/>
    <property type="match status" value="1"/>
</dbReference>
<evidence type="ECO:0000256" key="6">
    <source>
        <dbReference type="PIRSR" id="PIRSR613078-2"/>
    </source>
</evidence>
<feature type="active site" description="Proton donor/acceptor" evidence="5">
    <location>
        <position position="81"/>
    </location>
</feature>
<evidence type="ECO:0000256" key="2">
    <source>
        <dbReference type="ARBA" id="ARBA00012028"/>
    </source>
</evidence>
<organism evidence="7 8">
    <name type="scientific">Candidatus Scatomorpha intestinavium</name>
    <dbReference type="NCBI Taxonomy" id="2840922"/>
    <lineage>
        <taxon>Bacteria</taxon>
        <taxon>Bacillati</taxon>
        <taxon>Bacillota</taxon>
        <taxon>Clostridia</taxon>
        <taxon>Eubacteriales</taxon>
        <taxon>Candidatus Scatomorpha</taxon>
    </lineage>
</organism>
<reference evidence="7" key="2">
    <citation type="journal article" date="2021" name="PeerJ">
        <title>Extensive microbial diversity within the chicken gut microbiome revealed by metagenomics and culture.</title>
        <authorList>
            <person name="Gilroy R."/>
            <person name="Ravi A."/>
            <person name="Getino M."/>
            <person name="Pursley I."/>
            <person name="Horton D.L."/>
            <person name="Alikhan N.F."/>
            <person name="Baker D."/>
            <person name="Gharbi K."/>
            <person name="Hall N."/>
            <person name="Watson M."/>
            <person name="Adriaenssens E.M."/>
            <person name="Foster-Nyarko E."/>
            <person name="Jarju S."/>
            <person name="Secka A."/>
            <person name="Antonio M."/>
            <person name="Oren A."/>
            <person name="Chaudhuri R.R."/>
            <person name="La Ragione R."/>
            <person name="Hildebrand F."/>
            <person name="Pallen M.J."/>
        </authorList>
    </citation>
    <scope>NUCLEOTIDE SEQUENCE</scope>
    <source>
        <strain evidence="7">ChiBcolR7-354</strain>
    </source>
</reference>
<dbReference type="PANTHER" id="PTHR11931">
    <property type="entry name" value="PHOSPHOGLYCERATE MUTASE"/>
    <property type="match status" value="1"/>
</dbReference>
<evidence type="ECO:0000256" key="1">
    <source>
        <dbReference type="ARBA" id="ARBA00006717"/>
    </source>
</evidence>
<dbReference type="GO" id="GO:0004619">
    <property type="term" value="F:phosphoglycerate mutase activity"/>
    <property type="evidence" value="ECO:0007669"/>
    <property type="project" value="UniProtKB-EC"/>
</dbReference>
<proteinExistence type="inferred from homology"/>
<dbReference type="SMART" id="SM00855">
    <property type="entry name" value="PGAM"/>
    <property type="match status" value="1"/>
</dbReference>
<gene>
    <name evidence="7" type="ORF">IAB77_06705</name>
</gene>
<dbReference type="GO" id="GO:0006096">
    <property type="term" value="P:glycolytic process"/>
    <property type="evidence" value="ECO:0007669"/>
    <property type="project" value="UniProtKB-KW"/>
</dbReference>
<evidence type="ECO:0000256" key="5">
    <source>
        <dbReference type="PIRSR" id="PIRSR613078-1"/>
    </source>
</evidence>
<keyword evidence="3" id="KW-0324">Glycolysis</keyword>
<dbReference type="InterPro" id="IPR013078">
    <property type="entry name" value="His_Pase_superF_clade-1"/>
</dbReference>
<dbReference type="PROSITE" id="PS00175">
    <property type="entry name" value="PG_MUTASE"/>
    <property type="match status" value="1"/>
</dbReference>
<dbReference type="PIRSF" id="PIRSF000709">
    <property type="entry name" value="6PFK_2-Ptase"/>
    <property type="match status" value="1"/>
</dbReference>
<sequence>MRLYLARHGESEGNVKRLFYGVTDLALTDRGREQARELGEKLAGIHIERCLASPLSRAAETARLALAGRDVPLELCDGLKEQHMGDFENKDYARLLEEFPEQVTGMLEDWSLFPPPGGESYEQVYERTGAVIRSVLERGEDTLIVGHNGALATIFVRLLDMQPKAVNHIWLLHGCYSSIVIGSGMTRLEYFNR</sequence>
<dbReference type="InterPro" id="IPR005952">
    <property type="entry name" value="Phosphogly_mut1"/>
</dbReference>
<reference evidence="7" key="1">
    <citation type="submission" date="2020-10" db="EMBL/GenBank/DDBJ databases">
        <authorList>
            <person name="Gilroy R."/>
        </authorList>
    </citation>
    <scope>NUCLEOTIDE SEQUENCE</scope>
    <source>
        <strain evidence="7">ChiBcolR7-354</strain>
    </source>
</reference>
<dbReference type="CDD" id="cd07067">
    <property type="entry name" value="HP_PGM_like"/>
    <property type="match status" value="1"/>
</dbReference>
<dbReference type="Gene3D" id="3.40.50.1240">
    <property type="entry name" value="Phosphoglycerate mutase-like"/>
    <property type="match status" value="1"/>
</dbReference>
<dbReference type="InterPro" id="IPR001345">
    <property type="entry name" value="PG/BPGM_mutase_AS"/>
</dbReference>
<feature type="binding site" evidence="6">
    <location>
        <position position="57"/>
    </location>
    <ligand>
        <name>substrate</name>
    </ligand>
</feature>
<evidence type="ECO:0000313" key="8">
    <source>
        <dbReference type="Proteomes" id="UP000824262"/>
    </source>
</evidence>
<evidence type="ECO:0000256" key="3">
    <source>
        <dbReference type="ARBA" id="ARBA00023152"/>
    </source>
</evidence>
<dbReference type="Pfam" id="PF00300">
    <property type="entry name" value="His_Phos_1"/>
    <property type="match status" value="1"/>
</dbReference>
<feature type="binding site" evidence="6">
    <location>
        <begin position="7"/>
        <end position="14"/>
    </location>
    <ligand>
        <name>substrate</name>
    </ligand>
</feature>
<feature type="active site" description="Tele-phosphohistidine intermediate" evidence="5">
    <location>
        <position position="8"/>
    </location>
</feature>
<dbReference type="AlphaFoldDB" id="A0A9D1CTC4"/>
<dbReference type="Proteomes" id="UP000824262">
    <property type="component" value="Unassembled WGS sequence"/>
</dbReference>
<dbReference type="EMBL" id="DVGA01000066">
    <property type="protein sequence ID" value="HIQ78934.1"/>
    <property type="molecule type" value="Genomic_DNA"/>
</dbReference>
<accession>A0A9D1CTC4</accession>
<dbReference type="InterPro" id="IPR029033">
    <property type="entry name" value="His_PPase_superfam"/>
</dbReference>
<comment type="similarity">
    <text evidence="1">Belongs to the phosphoglycerate mutase family. BPG-dependent PGAM subfamily.</text>
</comment>
<evidence type="ECO:0000313" key="7">
    <source>
        <dbReference type="EMBL" id="HIQ78934.1"/>
    </source>
</evidence>